<evidence type="ECO:0000313" key="3">
    <source>
        <dbReference type="Proteomes" id="UP001160499"/>
    </source>
</evidence>
<keyword evidence="3" id="KW-1185">Reference proteome</keyword>
<evidence type="ECO:0008006" key="4">
    <source>
        <dbReference type="Google" id="ProtNLM"/>
    </source>
</evidence>
<organism evidence="2 3">
    <name type="scientific">Streptomyces pseudovenezuelae</name>
    <dbReference type="NCBI Taxonomy" id="67350"/>
    <lineage>
        <taxon>Bacteria</taxon>
        <taxon>Bacillati</taxon>
        <taxon>Actinomycetota</taxon>
        <taxon>Actinomycetes</taxon>
        <taxon>Kitasatosporales</taxon>
        <taxon>Streptomycetaceae</taxon>
        <taxon>Streptomyces</taxon>
        <taxon>Streptomyces aurantiacus group</taxon>
    </lineage>
</organism>
<sequence>MALRSAIGPEGRDRWPNALGVSVRGRGPVLSAAAVTLLLAGCTNGQADEDATRESDTSAAGGSSASPSPSATTLNEPYTLAEADAPKTRTEATAFVRGLTVRPDYFGSGYRKRDPYEAGPFTWAVLGDDCLWRREAIPNTVLASLTRSFIRPGTGGEGAVYVSLTVTVHTSTREARRDMAMSLEEPLRCPQQRLNATDVVQDMTSRGDPFGEQRTGTSDDDLSEYGQYVVDGAGKARRFDWYKHRLGPVTVAATVRHPAGAKETEQTTVTEAALGGVDFVTADVDRIGKSEDGTDADASGEAKGSGDE</sequence>
<accession>A0ABT6LD54</accession>
<comment type="caution">
    <text evidence="2">The sequence shown here is derived from an EMBL/GenBank/DDBJ whole genome shotgun (WGS) entry which is preliminary data.</text>
</comment>
<dbReference type="Proteomes" id="UP001160499">
    <property type="component" value="Unassembled WGS sequence"/>
</dbReference>
<protein>
    <recommendedName>
        <fullName evidence="4">Lipoprotein</fullName>
    </recommendedName>
</protein>
<proteinExistence type="predicted"/>
<evidence type="ECO:0000313" key="2">
    <source>
        <dbReference type="EMBL" id="MDH6214213.1"/>
    </source>
</evidence>
<dbReference type="EMBL" id="JARXVH010000002">
    <property type="protein sequence ID" value="MDH6214213.1"/>
    <property type="molecule type" value="Genomic_DNA"/>
</dbReference>
<name>A0ABT6LD54_9ACTN</name>
<reference evidence="2 3" key="1">
    <citation type="submission" date="2023-04" db="EMBL/GenBank/DDBJ databases">
        <title>Forest soil microbial communities from Buena Vista Peninsula, Colon Province, Panama.</title>
        <authorList>
            <person name="Bouskill N."/>
        </authorList>
    </citation>
    <scope>NUCLEOTIDE SEQUENCE [LARGE SCALE GENOMIC DNA]</scope>
    <source>
        <strain evidence="2 3">GGS1</strain>
    </source>
</reference>
<evidence type="ECO:0000256" key="1">
    <source>
        <dbReference type="SAM" id="MobiDB-lite"/>
    </source>
</evidence>
<feature type="region of interest" description="Disordered" evidence="1">
    <location>
        <begin position="47"/>
        <end position="75"/>
    </location>
</feature>
<feature type="compositionally biased region" description="Low complexity" evidence="1">
    <location>
        <begin position="58"/>
        <end position="71"/>
    </location>
</feature>
<feature type="region of interest" description="Disordered" evidence="1">
    <location>
        <begin position="285"/>
        <end position="308"/>
    </location>
</feature>
<gene>
    <name evidence="2" type="ORF">M2283_001496</name>
</gene>